<keyword evidence="3" id="KW-1185">Reference proteome</keyword>
<protein>
    <submittedName>
        <fullName evidence="2">Uncharacterized protein</fullName>
    </submittedName>
</protein>
<dbReference type="AlphaFoldDB" id="A0A6M1R7F1"/>
<organism evidence="2 3">
    <name type="scientific">Nocardioides turkmenicus</name>
    <dbReference type="NCBI Taxonomy" id="2711220"/>
    <lineage>
        <taxon>Bacteria</taxon>
        <taxon>Bacillati</taxon>
        <taxon>Actinomycetota</taxon>
        <taxon>Actinomycetes</taxon>
        <taxon>Propionibacteriales</taxon>
        <taxon>Nocardioidaceae</taxon>
        <taxon>Nocardioides</taxon>
    </lineage>
</organism>
<comment type="caution">
    <text evidence="2">The sequence shown here is derived from an EMBL/GenBank/DDBJ whole genome shotgun (WGS) entry which is preliminary data.</text>
</comment>
<gene>
    <name evidence="2" type="ORF">G5C66_25425</name>
</gene>
<feature type="transmembrane region" description="Helical" evidence="1">
    <location>
        <begin position="150"/>
        <end position="172"/>
    </location>
</feature>
<keyword evidence="1" id="KW-0812">Transmembrane</keyword>
<feature type="transmembrane region" description="Helical" evidence="1">
    <location>
        <begin position="118"/>
        <end position="138"/>
    </location>
</feature>
<evidence type="ECO:0000256" key="1">
    <source>
        <dbReference type="SAM" id="Phobius"/>
    </source>
</evidence>
<accession>A0A6M1R7F1</accession>
<feature type="transmembrane region" description="Helical" evidence="1">
    <location>
        <begin position="86"/>
        <end position="106"/>
    </location>
</feature>
<proteinExistence type="predicted"/>
<feature type="transmembrane region" description="Helical" evidence="1">
    <location>
        <begin position="53"/>
        <end position="74"/>
    </location>
</feature>
<evidence type="ECO:0000313" key="2">
    <source>
        <dbReference type="EMBL" id="NGN96066.1"/>
    </source>
</evidence>
<keyword evidence="1" id="KW-1133">Transmembrane helix</keyword>
<keyword evidence="1" id="KW-0472">Membrane</keyword>
<reference evidence="2 3" key="1">
    <citation type="submission" date="2020-02" db="EMBL/GenBank/DDBJ databases">
        <title>Whole-genome analyses of novel actinobacteria.</title>
        <authorList>
            <person name="Sahin N."/>
        </authorList>
    </citation>
    <scope>NUCLEOTIDE SEQUENCE [LARGE SCALE GENOMIC DNA]</scope>
    <source>
        <strain evidence="2 3">KC13</strain>
    </source>
</reference>
<dbReference type="EMBL" id="JAALAA010000041">
    <property type="protein sequence ID" value="NGN96066.1"/>
    <property type="molecule type" value="Genomic_DNA"/>
</dbReference>
<dbReference type="Proteomes" id="UP000483261">
    <property type="component" value="Unassembled WGS sequence"/>
</dbReference>
<evidence type="ECO:0000313" key="3">
    <source>
        <dbReference type="Proteomes" id="UP000483261"/>
    </source>
</evidence>
<sequence>MTDRSVGGDDVVQWARTAEFSAPLRWGEIEAEILSRPAPDGEPPAGPNPVMAVPLYVIGAVVYATPLLGLGMLVARAIGAIPDSGAWQRAAFGAFVVALFVALVTLETWRSSGRRRRWMDLIVTGVSGGASGVGFALLQSGIADLAGGGLLILVLVSAMAGVAVFAAVLAGSKGWRRRTPKKLRPQTREDRSYNNVRARVLEILVKRGVVDEREVDIPAMLDMPIGSWGELDART</sequence>
<dbReference type="RefSeq" id="WP_165114608.1">
    <property type="nucleotide sequence ID" value="NZ_JAALAA010000041.1"/>
</dbReference>
<name>A0A6M1R7F1_9ACTN</name>